<keyword evidence="2" id="KW-1185">Reference proteome</keyword>
<reference evidence="1 2" key="1">
    <citation type="submission" date="2018-08" db="EMBL/GenBank/DDBJ databases">
        <authorList>
            <person name="Laetsch R D."/>
            <person name="Stevens L."/>
            <person name="Kumar S."/>
            <person name="Blaxter L. M."/>
        </authorList>
    </citation>
    <scope>NUCLEOTIDE SEQUENCE [LARGE SCALE GENOMIC DNA]</scope>
</reference>
<dbReference type="SUPFAM" id="SSF50156">
    <property type="entry name" value="PDZ domain-like"/>
    <property type="match status" value="1"/>
</dbReference>
<dbReference type="Proteomes" id="UP000277928">
    <property type="component" value="Unassembled WGS sequence"/>
</dbReference>
<proteinExistence type="predicted"/>
<accession>A0A3P6UBJ1</accession>
<gene>
    <name evidence="1" type="ORF">NLS_LOCUS2479</name>
</gene>
<sequence length="73" mass="8678">MLHSGNRTELFEVNGVNVEWESHEKAVDLLKSARGTVRLVVRYTPRLLDEMERRFERQRRRANQNSPAPVFKR</sequence>
<protein>
    <recommendedName>
        <fullName evidence="3">PDZ domain-containing protein</fullName>
    </recommendedName>
</protein>
<dbReference type="AlphaFoldDB" id="A0A3P6UBJ1"/>
<dbReference type="PANTHER" id="PTHR14063">
    <property type="entry name" value="PROTEIN LIN-7 HOMOLOG"/>
    <property type="match status" value="1"/>
</dbReference>
<name>A0A3P6UBJ1_LITSI</name>
<dbReference type="InterPro" id="IPR051109">
    <property type="entry name" value="MAM_complex_regulator"/>
</dbReference>
<dbReference type="InterPro" id="IPR036034">
    <property type="entry name" value="PDZ_sf"/>
</dbReference>
<dbReference type="STRING" id="42156.A0A3P6UBJ1"/>
<evidence type="ECO:0000313" key="2">
    <source>
        <dbReference type="Proteomes" id="UP000277928"/>
    </source>
</evidence>
<organism evidence="1 2">
    <name type="scientific">Litomosoides sigmodontis</name>
    <name type="common">Filarial nematode worm</name>
    <dbReference type="NCBI Taxonomy" id="42156"/>
    <lineage>
        <taxon>Eukaryota</taxon>
        <taxon>Metazoa</taxon>
        <taxon>Ecdysozoa</taxon>
        <taxon>Nematoda</taxon>
        <taxon>Chromadorea</taxon>
        <taxon>Rhabditida</taxon>
        <taxon>Spirurina</taxon>
        <taxon>Spiruromorpha</taxon>
        <taxon>Filarioidea</taxon>
        <taxon>Onchocercidae</taxon>
        <taxon>Litomosoides</taxon>
    </lineage>
</organism>
<dbReference type="Gene3D" id="2.30.42.10">
    <property type="match status" value="1"/>
</dbReference>
<dbReference type="OrthoDB" id="10056216at2759"/>
<evidence type="ECO:0000313" key="1">
    <source>
        <dbReference type="EMBL" id="VDK74441.1"/>
    </source>
</evidence>
<dbReference type="EMBL" id="UYRX01000114">
    <property type="protein sequence ID" value="VDK74441.1"/>
    <property type="molecule type" value="Genomic_DNA"/>
</dbReference>
<evidence type="ECO:0008006" key="3">
    <source>
        <dbReference type="Google" id="ProtNLM"/>
    </source>
</evidence>